<comment type="caution">
    <text evidence="5">The sequence shown here is derived from an EMBL/GenBank/DDBJ whole genome shotgun (WGS) entry which is preliminary data.</text>
</comment>
<dbReference type="PROSITE" id="PS50893">
    <property type="entry name" value="ABC_TRANSPORTER_2"/>
    <property type="match status" value="1"/>
</dbReference>
<sequence>MSVLEIRNLHAAVEDNEILKGVNLTLRSGEIHALMGPNGSGKSTLAYVIAGHPHYEVTEGDILLDGESILDMEADERARAGIFLAFQYPVAIPGVSVANFLRTAVSNVRGYTEQAKKNEGGVIGSNLMPMREFRRELNAKMKEYNVDPSFARRYLNDGFSGGEKKRTEVLQMAMLEPKFAILDESDSGLDIDALRVVADGINKLATPDRGFLLITHYQRILNYVKPHYVSIFYDGRIVKTGGPEVAHMLEERGYGWVEQEFKDAQSVAA</sequence>
<keyword evidence="6" id="KW-1185">Reference proteome</keyword>
<comment type="similarity">
    <text evidence="1">Belongs to the ABC transporter superfamily. Ycf16 family.</text>
</comment>
<accession>A0A540VEF5</accession>
<dbReference type="FunCoup" id="A0A540VEF5">
    <property type="interactions" value="379"/>
</dbReference>
<evidence type="ECO:0000256" key="3">
    <source>
        <dbReference type="ARBA" id="ARBA00022840"/>
    </source>
</evidence>
<evidence type="ECO:0000259" key="4">
    <source>
        <dbReference type="PROSITE" id="PS50893"/>
    </source>
</evidence>
<proteinExistence type="inferred from homology"/>
<dbReference type="InParanoid" id="A0A540VEF5"/>
<dbReference type="InterPro" id="IPR003439">
    <property type="entry name" value="ABC_transporter-like_ATP-bd"/>
</dbReference>
<dbReference type="Pfam" id="PF00005">
    <property type="entry name" value="ABC_tran"/>
    <property type="match status" value="1"/>
</dbReference>
<dbReference type="PANTHER" id="PTHR43204:SF1">
    <property type="entry name" value="ABC TRANSPORTER I FAMILY MEMBER 6, CHLOROPLASTIC"/>
    <property type="match status" value="1"/>
</dbReference>
<dbReference type="InterPro" id="IPR010230">
    <property type="entry name" value="FeS-cluster_ATPase_SufC"/>
</dbReference>
<feature type="domain" description="ABC transporter" evidence="4">
    <location>
        <begin position="4"/>
        <end position="259"/>
    </location>
</feature>
<keyword evidence="3" id="KW-0067">ATP-binding</keyword>
<dbReference type="InterPro" id="IPR027417">
    <property type="entry name" value="P-loop_NTPase"/>
</dbReference>
<dbReference type="PANTHER" id="PTHR43204">
    <property type="entry name" value="ABC TRANSPORTER I FAMILY MEMBER 6, CHLOROPLASTIC"/>
    <property type="match status" value="1"/>
</dbReference>
<evidence type="ECO:0000313" key="5">
    <source>
        <dbReference type="EMBL" id="TQE95136.1"/>
    </source>
</evidence>
<organism evidence="5 6">
    <name type="scientific">Litorilinea aerophila</name>
    <dbReference type="NCBI Taxonomy" id="1204385"/>
    <lineage>
        <taxon>Bacteria</taxon>
        <taxon>Bacillati</taxon>
        <taxon>Chloroflexota</taxon>
        <taxon>Caldilineae</taxon>
        <taxon>Caldilineales</taxon>
        <taxon>Caldilineaceae</taxon>
        <taxon>Litorilinea</taxon>
    </lineage>
</organism>
<dbReference type="NCBIfam" id="TIGR01978">
    <property type="entry name" value="sufC"/>
    <property type="match status" value="1"/>
</dbReference>
<protein>
    <submittedName>
        <fullName evidence="5">Fe-S cluster assembly ATPase SufC</fullName>
    </submittedName>
</protein>
<dbReference type="GO" id="GO:0016887">
    <property type="term" value="F:ATP hydrolysis activity"/>
    <property type="evidence" value="ECO:0007669"/>
    <property type="project" value="InterPro"/>
</dbReference>
<dbReference type="AlphaFoldDB" id="A0A540VEF5"/>
<dbReference type="SUPFAM" id="SSF52540">
    <property type="entry name" value="P-loop containing nucleoside triphosphate hydrolases"/>
    <property type="match status" value="1"/>
</dbReference>
<reference evidence="5 6" key="1">
    <citation type="submission" date="2019-06" db="EMBL/GenBank/DDBJ databases">
        <title>Genome sequence of Litorilinea aerophila BAA-2444.</title>
        <authorList>
            <person name="Maclea K.S."/>
            <person name="Maurais E.G."/>
            <person name="Iannazzi L.C."/>
        </authorList>
    </citation>
    <scope>NUCLEOTIDE SEQUENCE [LARGE SCALE GENOMIC DNA]</scope>
    <source>
        <strain evidence="5 6">ATCC BAA-2444</strain>
    </source>
</reference>
<evidence type="ECO:0000313" key="6">
    <source>
        <dbReference type="Proteomes" id="UP000317371"/>
    </source>
</evidence>
<dbReference type="RefSeq" id="WP_141610627.1">
    <property type="nucleotide sequence ID" value="NZ_VIGC02000016.1"/>
</dbReference>
<keyword evidence="2" id="KW-0547">Nucleotide-binding</keyword>
<name>A0A540VEF5_9CHLR</name>
<evidence type="ECO:0000256" key="1">
    <source>
        <dbReference type="ARBA" id="ARBA00006216"/>
    </source>
</evidence>
<dbReference type="Gene3D" id="3.40.50.300">
    <property type="entry name" value="P-loop containing nucleotide triphosphate hydrolases"/>
    <property type="match status" value="1"/>
</dbReference>
<dbReference type="CDD" id="cd03217">
    <property type="entry name" value="ABC_FeS_Assembly"/>
    <property type="match status" value="1"/>
</dbReference>
<dbReference type="GO" id="GO:0005524">
    <property type="term" value="F:ATP binding"/>
    <property type="evidence" value="ECO:0007669"/>
    <property type="project" value="UniProtKB-KW"/>
</dbReference>
<dbReference type="Proteomes" id="UP000317371">
    <property type="component" value="Unassembled WGS sequence"/>
</dbReference>
<evidence type="ECO:0000256" key="2">
    <source>
        <dbReference type="ARBA" id="ARBA00022741"/>
    </source>
</evidence>
<dbReference type="InterPro" id="IPR003593">
    <property type="entry name" value="AAA+_ATPase"/>
</dbReference>
<dbReference type="SMART" id="SM00382">
    <property type="entry name" value="AAA"/>
    <property type="match status" value="1"/>
</dbReference>
<gene>
    <name evidence="5" type="primary">sufC</name>
    <name evidence="5" type="ORF">FKZ61_13295</name>
</gene>
<dbReference type="OrthoDB" id="9806149at2"/>
<dbReference type="EMBL" id="VIGC01000016">
    <property type="protein sequence ID" value="TQE95136.1"/>
    <property type="molecule type" value="Genomic_DNA"/>
</dbReference>